<keyword evidence="9" id="KW-1185">Reference proteome</keyword>
<evidence type="ECO:0000256" key="3">
    <source>
        <dbReference type="ARBA" id="ARBA00012483"/>
    </source>
</evidence>
<sequence length="318" mass="35580">MPVSPQSELSDGIAMLVAGNDRIQAIITQMEEICRTIEENGRRQKQHLGLRFDSLYSILEERKKELLQSIAREQEEKVQRVRGLIRQYGDHLEASSKLVETAIQAMEEPQMAVYLQHSKELLKKITDMSKVSMSSRPEPGYENMDHFSINVDYVAEMLRTIEFQTGDSSGTSTVWGRHAWDCPGQSPAPWHLEPSVGVSPPVHTWGCVALRHCPLHPPRVGCCILHEGQAVPVAPAQCPGAAHTMGRDGPRLRCAPAPQSHWERRRGTAPWRAARLRRMRTGWTAWRHPRLLRVSSLCARLCQAVLCQAVLGPGAAGQ</sequence>
<accession>A0A8B9VGQ0</accession>
<reference evidence="8" key="1">
    <citation type="submission" date="2025-08" db="UniProtKB">
        <authorList>
            <consortium name="Ensembl"/>
        </authorList>
    </citation>
    <scope>IDENTIFICATION</scope>
</reference>
<feature type="domain" description="COS" evidence="7">
    <location>
        <begin position="106"/>
        <end position="164"/>
    </location>
</feature>
<dbReference type="GO" id="GO:0005634">
    <property type="term" value="C:nucleus"/>
    <property type="evidence" value="ECO:0007669"/>
    <property type="project" value="UniProtKB-SubCell"/>
</dbReference>
<dbReference type="Proteomes" id="UP000694549">
    <property type="component" value="Unplaced"/>
</dbReference>
<name>A0A8B9VGQ0_9AVES</name>
<protein>
    <recommendedName>
        <fullName evidence="3">RING-type E3 ubiquitin transferase</fullName>
        <ecNumber evidence="3">2.3.2.27</ecNumber>
    </recommendedName>
</protein>
<keyword evidence="4" id="KW-0808">Transferase</keyword>
<evidence type="ECO:0000256" key="1">
    <source>
        <dbReference type="ARBA" id="ARBA00000900"/>
    </source>
</evidence>
<dbReference type="EC" id="2.3.2.27" evidence="3"/>
<evidence type="ECO:0000256" key="5">
    <source>
        <dbReference type="ARBA" id="ARBA00023054"/>
    </source>
</evidence>
<evidence type="ECO:0000256" key="4">
    <source>
        <dbReference type="ARBA" id="ARBA00022679"/>
    </source>
</evidence>
<dbReference type="AlphaFoldDB" id="A0A8B9VGQ0"/>
<dbReference type="PANTHER" id="PTHR24099:SF17">
    <property type="entry name" value="TRIPARTITE MOTIF CONTAINING 55"/>
    <property type="match status" value="1"/>
</dbReference>
<comment type="catalytic activity">
    <reaction evidence="1">
        <text>S-ubiquitinyl-[E2 ubiquitin-conjugating enzyme]-L-cysteine + [acceptor protein]-L-lysine = [E2 ubiquitin-conjugating enzyme]-L-cysteine + N(6)-ubiquitinyl-[acceptor protein]-L-lysine.</text>
        <dbReference type="EC" id="2.3.2.27"/>
    </reaction>
</comment>
<proteinExistence type="predicted"/>
<keyword evidence="5" id="KW-0175">Coiled coil</keyword>
<organism evidence="8 9">
    <name type="scientific">Anas zonorhyncha</name>
    <name type="common">Eastern spot-billed duck</name>
    <dbReference type="NCBI Taxonomy" id="75864"/>
    <lineage>
        <taxon>Eukaryota</taxon>
        <taxon>Metazoa</taxon>
        <taxon>Chordata</taxon>
        <taxon>Craniata</taxon>
        <taxon>Vertebrata</taxon>
        <taxon>Euteleostomi</taxon>
        <taxon>Archelosauria</taxon>
        <taxon>Archosauria</taxon>
        <taxon>Dinosauria</taxon>
        <taxon>Saurischia</taxon>
        <taxon>Theropoda</taxon>
        <taxon>Coelurosauria</taxon>
        <taxon>Aves</taxon>
        <taxon>Neognathae</taxon>
        <taxon>Galloanserae</taxon>
        <taxon>Anseriformes</taxon>
        <taxon>Anatidae</taxon>
        <taxon>Anatinae</taxon>
        <taxon>Anas</taxon>
    </lineage>
</organism>
<dbReference type="FunFam" id="1.20.5.170:FF:000022">
    <property type="entry name" value="Tripartite motif containing 55"/>
    <property type="match status" value="1"/>
</dbReference>
<evidence type="ECO:0000313" key="8">
    <source>
        <dbReference type="Ensembl" id="ENSAZOP00000024243.1"/>
    </source>
</evidence>
<evidence type="ECO:0000259" key="7">
    <source>
        <dbReference type="PROSITE" id="PS51262"/>
    </source>
</evidence>
<evidence type="ECO:0000256" key="6">
    <source>
        <dbReference type="ARBA" id="ARBA00023242"/>
    </source>
</evidence>
<dbReference type="PROSITE" id="PS51262">
    <property type="entry name" value="COS"/>
    <property type="match status" value="1"/>
</dbReference>
<dbReference type="GO" id="GO:0070507">
    <property type="term" value="P:regulation of microtubule cytoskeleton organization"/>
    <property type="evidence" value="ECO:0007669"/>
    <property type="project" value="TreeGrafter"/>
</dbReference>
<dbReference type="PANTHER" id="PTHR24099">
    <property type="entry name" value="E3 UBIQUITIN-PROTEIN LIGASE TRIM36-RELATED"/>
    <property type="match status" value="1"/>
</dbReference>
<keyword evidence="6" id="KW-0539">Nucleus</keyword>
<dbReference type="InterPro" id="IPR050617">
    <property type="entry name" value="E3_ligase_FN3/SPRY"/>
</dbReference>
<dbReference type="GO" id="GO:0061630">
    <property type="term" value="F:ubiquitin protein ligase activity"/>
    <property type="evidence" value="ECO:0007669"/>
    <property type="project" value="UniProtKB-EC"/>
</dbReference>
<comment type="subcellular location">
    <subcellularLocation>
        <location evidence="2">Nucleus</location>
    </subcellularLocation>
</comment>
<evidence type="ECO:0000256" key="2">
    <source>
        <dbReference type="ARBA" id="ARBA00004123"/>
    </source>
</evidence>
<evidence type="ECO:0000313" key="9">
    <source>
        <dbReference type="Proteomes" id="UP000694549"/>
    </source>
</evidence>
<reference evidence="8" key="2">
    <citation type="submission" date="2025-09" db="UniProtKB">
        <authorList>
            <consortium name="Ensembl"/>
        </authorList>
    </citation>
    <scope>IDENTIFICATION</scope>
</reference>
<dbReference type="Ensembl" id="ENSAZOT00000026024.1">
    <property type="protein sequence ID" value="ENSAZOP00000024243.1"/>
    <property type="gene ID" value="ENSAZOG00000015625.1"/>
</dbReference>
<dbReference type="Gene3D" id="1.20.5.170">
    <property type="match status" value="1"/>
</dbReference>
<dbReference type="InterPro" id="IPR017903">
    <property type="entry name" value="COS_domain"/>
</dbReference>
<dbReference type="GO" id="GO:0005737">
    <property type="term" value="C:cytoplasm"/>
    <property type="evidence" value="ECO:0007669"/>
    <property type="project" value="TreeGrafter"/>
</dbReference>